<dbReference type="InterPro" id="IPR018026">
    <property type="entry name" value="DNA_repair_Rad4-like"/>
</dbReference>
<dbReference type="EMBL" id="CAJPVJ010003436">
    <property type="protein sequence ID" value="CAG2167561.1"/>
    <property type="molecule type" value="Genomic_DNA"/>
</dbReference>
<dbReference type="Gene3D" id="3.30.70.2460">
    <property type="entry name" value="Rad4, beta-hairpin domain BHD3"/>
    <property type="match status" value="1"/>
</dbReference>
<feature type="compositionally biased region" description="Basic residues" evidence="8">
    <location>
        <begin position="84"/>
        <end position="93"/>
    </location>
</feature>
<feature type="region of interest" description="Disordered" evidence="8">
    <location>
        <begin position="202"/>
        <end position="230"/>
    </location>
</feature>
<dbReference type="PANTHER" id="PTHR12135:SF0">
    <property type="entry name" value="DNA REPAIR PROTEIN COMPLEMENTING XP-C CELLS"/>
    <property type="match status" value="1"/>
</dbReference>
<sequence length="601" mass="68652">MPKRSAKKTPKTNGNQKAKKCHKLSESDVNGNEETDNGVNGLRRSQRASTSQINASKSKYFDGSDEEVVANDEDIESDTEFKPKSRAKRKKTSLKPIVKKSESQEPEDNSSSDDGDDWEEVKDNAVAELDDYNPEIPSEGVDITISTGVADKKKKAFDVNNWIRQRINQFKRELQSNKHKILCYALNPVDIKAVDLILSENQRRSPTENKPKVIPNGDKVPKKSKSKKPKIVVISDSDDESVDTNERLDLWVEVYVESEKKWICLDLSHDLVDKPMETASKSVPHLSYVIALDSDGYIREVTQRYCDDWMSVAMKRRRTDPNWWTQTLTPFERKNKSSAEKSEDIEFEEKISATPLPTKVGDYKNHPLYVLKKDLLKFQGIYPSDAPPLGFFRGEPVYARECVHLLRSRETWLRFVRTVRAGESAYKLVKSRPKWDKYAKVLRKDLPLEVFGEWQTDPYVPPEAMDGKVPRNNFGNVDLYQPSMLPKGCVHIQLPGLLRIANKLNIDCAAAITGFDNNCGGLGAHPVMDGYIVCQEFKEVLIAAWDEEQEIARKREKEKKEKRVIENWKKLAKGLLIRESVKKKYSNCEDDSEGTDMETDN</sequence>
<evidence type="ECO:0000313" key="12">
    <source>
        <dbReference type="EMBL" id="CAD7649036.1"/>
    </source>
</evidence>
<keyword evidence="3" id="KW-0597">Phosphoprotein</keyword>
<accession>A0A7R9QKC7</accession>
<keyword evidence="7" id="KW-0539">Nucleus</keyword>
<reference evidence="12" key="1">
    <citation type="submission" date="2020-11" db="EMBL/GenBank/DDBJ databases">
        <authorList>
            <person name="Tran Van P."/>
        </authorList>
    </citation>
    <scope>NUCLEOTIDE SEQUENCE</scope>
</reference>
<evidence type="ECO:0000256" key="1">
    <source>
        <dbReference type="ARBA" id="ARBA00004123"/>
    </source>
</evidence>
<proteinExistence type="inferred from homology"/>
<feature type="region of interest" description="Disordered" evidence="8">
    <location>
        <begin position="1"/>
        <end position="119"/>
    </location>
</feature>
<dbReference type="InterPro" id="IPR004583">
    <property type="entry name" value="DNA_repair_Rad4"/>
</dbReference>
<dbReference type="GO" id="GO:0003684">
    <property type="term" value="F:damaged DNA binding"/>
    <property type="evidence" value="ECO:0007669"/>
    <property type="project" value="InterPro"/>
</dbReference>
<comment type="subcellular location">
    <subcellularLocation>
        <location evidence="1">Nucleus</location>
    </subcellularLocation>
</comment>
<dbReference type="Pfam" id="PF10405">
    <property type="entry name" value="BHD_3"/>
    <property type="match status" value="1"/>
</dbReference>
<dbReference type="InterPro" id="IPR038765">
    <property type="entry name" value="Papain-like_cys_pep_sf"/>
</dbReference>
<feature type="domain" description="Rad4 beta-hairpin" evidence="11">
    <location>
        <begin position="469"/>
        <end position="545"/>
    </location>
</feature>
<gene>
    <name evidence="12" type="ORF">ONB1V03_LOCUS7064</name>
</gene>
<evidence type="ECO:0000256" key="5">
    <source>
        <dbReference type="ARBA" id="ARBA00023125"/>
    </source>
</evidence>
<feature type="compositionally biased region" description="Polar residues" evidence="8">
    <location>
        <begin position="47"/>
        <end position="57"/>
    </location>
</feature>
<evidence type="ECO:0000256" key="8">
    <source>
        <dbReference type="SAM" id="MobiDB-lite"/>
    </source>
</evidence>
<dbReference type="EMBL" id="OC918261">
    <property type="protein sequence ID" value="CAD7649036.1"/>
    <property type="molecule type" value="Genomic_DNA"/>
</dbReference>
<feature type="compositionally biased region" description="Acidic residues" evidence="8">
    <location>
        <begin position="104"/>
        <end position="119"/>
    </location>
</feature>
<dbReference type="GO" id="GO:0006298">
    <property type="term" value="P:mismatch repair"/>
    <property type="evidence" value="ECO:0007669"/>
    <property type="project" value="TreeGrafter"/>
</dbReference>
<dbReference type="OrthoDB" id="300780at2759"/>
<dbReference type="GO" id="GO:0071942">
    <property type="term" value="C:XPC complex"/>
    <property type="evidence" value="ECO:0007669"/>
    <property type="project" value="TreeGrafter"/>
</dbReference>
<comment type="similarity">
    <text evidence="2">Belongs to the XPC family.</text>
</comment>
<dbReference type="InterPro" id="IPR018328">
    <property type="entry name" value="Rad4_beta-hairpin_dom3"/>
</dbReference>
<dbReference type="Pfam" id="PF03835">
    <property type="entry name" value="Rad4"/>
    <property type="match status" value="1"/>
</dbReference>
<feature type="compositionally biased region" description="Acidic residues" evidence="8">
    <location>
        <begin position="63"/>
        <end position="78"/>
    </location>
</feature>
<evidence type="ECO:0000256" key="6">
    <source>
        <dbReference type="ARBA" id="ARBA00023204"/>
    </source>
</evidence>
<dbReference type="FunFam" id="2.20.20.110:FF:000001">
    <property type="entry name" value="DNA repair protein complementing XP-C cells"/>
    <property type="match status" value="1"/>
</dbReference>
<keyword evidence="6" id="KW-0234">DNA repair</keyword>
<dbReference type="FunFam" id="3.30.70.2460:FF:000001">
    <property type="entry name" value="DNA repair protein Rad4 family"/>
    <property type="match status" value="1"/>
</dbReference>
<dbReference type="Proteomes" id="UP000728032">
    <property type="component" value="Unassembled WGS sequence"/>
</dbReference>
<evidence type="ECO:0000256" key="4">
    <source>
        <dbReference type="ARBA" id="ARBA00022763"/>
    </source>
</evidence>
<dbReference type="InterPro" id="IPR018326">
    <property type="entry name" value="Rad4_beta-hairpin_dom1"/>
</dbReference>
<protein>
    <submittedName>
        <fullName evidence="12">Uncharacterized protein</fullName>
    </submittedName>
</protein>
<dbReference type="InterPro" id="IPR018325">
    <property type="entry name" value="Rad4/PNGase_transGLS-fold"/>
</dbReference>
<keyword evidence="13" id="KW-1185">Reference proteome</keyword>
<evidence type="ECO:0000259" key="11">
    <source>
        <dbReference type="SMART" id="SM01032"/>
    </source>
</evidence>
<keyword evidence="5" id="KW-0238">DNA-binding</keyword>
<dbReference type="SMART" id="SM01030">
    <property type="entry name" value="BHD_1"/>
    <property type="match status" value="1"/>
</dbReference>
<organism evidence="12">
    <name type="scientific">Oppiella nova</name>
    <dbReference type="NCBI Taxonomy" id="334625"/>
    <lineage>
        <taxon>Eukaryota</taxon>
        <taxon>Metazoa</taxon>
        <taxon>Ecdysozoa</taxon>
        <taxon>Arthropoda</taxon>
        <taxon>Chelicerata</taxon>
        <taxon>Arachnida</taxon>
        <taxon>Acari</taxon>
        <taxon>Acariformes</taxon>
        <taxon>Sarcoptiformes</taxon>
        <taxon>Oribatida</taxon>
        <taxon>Brachypylina</taxon>
        <taxon>Oppioidea</taxon>
        <taxon>Oppiidae</taxon>
        <taxon>Oppiella</taxon>
    </lineage>
</organism>
<dbReference type="Gene3D" id="2.20.20.110">
    <property type="entry name" value="Rad4, beta-hairpin domain BHD1"/>
    <property type="match status" value="1"/>
</dbReference>
<keyword evidence="4" id="KW-0227">DNA damage</keyword>
<dbReference type="GO" id="GO:0000111">
    <property type="term" value="C:nucleotide-excision repair factor 2 complex"/>
    <property type="evidence" value="ECO:0007669"/>
    <property type="project" value="TreeGrafter"/>
</dbReference>
<dbReference type="PANTHER" id="PTHR12135">
    <property type="entry name" value="DNA REPAIR PROTEIN XP-C / RAD4"/>
    <property type="match status" value="1"/>
</dbReference>
<dbReference type="SMART" id="SM01031">
    <property type="entry name" value="BHD_2"/>
    <property type="match status" value="1"/>
</dbReference>
<evidence type="ECO:0000256" key="7">
    <source>
        <dbReference type="ARBA" id="ARBA00023242"/>
    </source>
</evidence>
<evidence type="ECO:0000259" key="10">
    <source>
        <dbReference type="SMART" id="SM01031"/>
    </source>
</evidence>
<dbReference type="GO" id="GO:0005737">
    <property type="term" value="C:cytoplasm"/>
    <property type="evidence" value="ECO:0007669"/>
    <property type="project" value="TreeGrafter"/>
</dbReference>
<dbReference type="Gene3D" id="3.90.260.10">
    <property type="entry name" value="Transglutaminase-like"/>
    <property type="match status" value="1"/>
</dbReference>
<dbReference type="AlphaFoldDB" id="A0A7R9QKC7"/>
<dbReference type="SUPFAM" id="SSF54001">
    <property type="entry name" value="Cysteine proteinases"/>
    <property type="match status" value="1"/>
</dbReference>
<name>A0A7R9QKC7_9ACAR</name>
<dbReference type="GO" id="GO:0003697">
    <property type="term" value="F:single-stranded DNA binding"/>
    <property type="evidence" value="ECO:0007669"/>
    <property type="project" value="TreeGrafter"/>
</dbReference>
<dbReference type="NCBIfam" id="TIGR00605">
    <property type="entry name" value="rad4"/>
    <property type="match status" value="1"/>
</dbReference>
<evidence type="ECO:0000259" key="9">
    <source>
        <dbReference type="SMART" id="SM01030"/>
    </source>
</evidence>
<evidence type="ECO:0000256" key="2">
    <source>
        <dbReference type="ARBA" id="ARBA00009525"/>
    </source>
</evidence>
<dbReference type="InterPro" id="IPR042488">
    <property type="entry name" value="Rad4_BHD3_sf"/>
</dbReference>
<dbReference type="InterPro" id="IPR018327">
    <property type="entry name" value="BHD_2"/>
</dbReference>
<feature type="domain" description="Rad4 beta-hairpin" evidence="9">
    <location>
        <begin position="352"/>
        <end position="404"/>
    </location>
</feature>
<dbReference type="GO" id="GO:0006289">
    <property type="term" value="P:nucleotide-excision repair"/>
    <property type="evidence" value="ECO:0007669"/>
    <property type="project" value="InterPro"/>
</dbReference>
<dbReference type="InterPro" id="IPR036985">
    <property type="entry name" value="Transglutaminase-like_sf"/>
</dbReference>
<feature type="domain" description="Rad4 beta-hairpin" evidence="10">
    <location>
        <begin position="406"/>
        <end position="462"/>
    </location>
</feature>
<feature type="compositionally biased region" description="Basic residues" evidence="8">
    <location>
        <begin position="1"/>
        <end position="10"/>
    </location>
</feature>
<evidence type="ECO:0000313" key="13">
    <source>
        <dbReference type="Proteomes" id="UP000728032"/>
    </source>
</evidence>
<evidence type="ECO:0000256" key="3">
    <source>
        <dbReference type="ARBA" id="ARBA00022553"/>
    </source>
</evidence>
<dbReference type="SMART" id="SM01032">
    <property type="entry name" value="BHD_3"/>
    <property type="match status" value="1"/>
</dbReference>
<feature type="compositionally biased region" description="Basic and acidic residues" evidence="8">
    <location>
        <begin position="202"/>
        <end position="211"/>
    </location>
</feature>
<dbReference type="Pfam" id="PF10403">
    <property type="entry name" value="BHD_1"/>
    <property type="match status" value="1"/>
</dbReference>